<organism evidence="7 8">
    <name type="scientific">Marasmius oreades</name>
    <name type="common">fairy-ring Marasmius</name>
    <dbReference type="NCBI Taxonomy" id="181124"/>
    <lineage>
        <taxon>Eukaryota</taxon>
        <taxon>Fungi</taxon>
        <taxon>Dikarya</taxon>
        <taxon>Basidiomycota</taxon>
        <taxon>Agaricomycotina</taxon>
        <taxon>Agaricomycetes</taxon>
        <taxon>Agaricomycetidae</taxon>
        <taxon>Agaricales</taxon>
        <taxon>Marasmiineae</taxon>
        <taxon>Marasmiaceae</taxon>
        <taxon>Marasmius</taxon>
    </lineage>
</organism>
<protein>
    <recommendedName>
        <fullName evidence="6">HSF-type DNA-binding domain-containing protein</fullName>
    </recommendedName>
</protein>
<dbReference type="SUPFAM" id="SSF46785">
    <property type="entry name" value="Winged helix' DNA-binding domain"/>
    <property type="match status" value="1"/>
</dbReference>
<evidence type="ECO:0000256" key="2">
    <source>
        <dbReference type="ARBA" id="ARBA00023125"/>
    </source>
</evidence>
<dbReference type="GO" id="GO:0003700">
    <property type="term" value="F:DNA-binding transcription factor activity"/>
    <property type="evidence" value="ECO:0007669"/>
    <property type="project" value="InterPro"/>
</dbReference>
<accession>A0A9P7UXE9</accession>
<dbReference type="InterPro" id="IPR000232">
    <property type="entry name" value="HSF_DNA-bd"/>
</dbReference>
<evidence type="ECO:0000256" key="4">
    <source>
        <dbReference type="RuleBase" id="RU004020"/>
    </source>
</evidence>
<keyword evidence="3" id="KW-0539">Nucleus</keyword>
<dbReference type="AlphaFoldDB" id="A0A9P7UXE9"/>
<dbReference type="GO" id="GO:0005634">
    <property type="term" value="C:nucleus"/>
    <property type="evidence" value="ECO:0007669"/>
    <property type="project" value="UniProtKB-SubCell"/>
</dbReference>
<comment type="similarity">
    <text evidence="4">Belongs to the HSF family.</text>
</comment>
<dbReference type="EMBL" id="CM032182">
    <property type="protein sequence ID" value="KAG7096348.1"/>
    <property type="molecule type" value="Genomic_DNA"/>
</dbReference>
<evidence type="ECO:0000313" key="7">
    <source>
        <dbReference type="EMBL" id="KAG7096348.1"/>
    </source>
</evidence>
<feature type="domain" description="HSF-type DNA-binding" evidence="6">
    <location>
        <begin position="90"/>
        <end position="188"/>
    </location>
</feature>
<comment type="subcellular location">
    <subcellularLocation>
        <location evidence="1">Nucleus</location>
    </subcellularLocation>
</comment>
<evidence type="ECO:0000256" key="1">
    <source>
        <dbReference type="ARBA" id="ARBA00004123"/>
    </source>
</evidence>
<dbReference type="GO" id="GO:0043565">
    <property type="term" value="F:sequence-specific DNA binding"/>
    <property type="evidence" value="ECO:0007669"/>
    <property type="project" value="InterPro"/>
</dbReference>
<reference evidence="7" key="1">
    <citation type="journal article" date="2021" name="Genome Biol. Evol.">
        <title>The assembled and annotated genome of the fairy-ring fungus Marasmius oreades.</title>
        <authorList>
            <person name="Hiltunen M."/>
            <person name="Ament-Velasquez S.L."/>
            <person name="Johannesson H."/>
        </authorList>
    </citation>
    <scope>NUCLEOTIDE SEQUENCE</scope>
    <source>
        <strain evidence="7">03SP1</strain>
    </source>
</reference>
<name>A0A9P7UXE9_9AGAR</name>
<comment type="caution">
    <text evidence="7">The sequence shown here is derived from an EMBL/GenBank/DDBJ whole genome shotgun (WGS) entry which is preliminary data.</text>
</comment>
<dbReference type="InterPro" id="IPR036390">
    <property type="entry name" value="WH_DNA-bd_sf"/>
</dbReference>
<sequence>MSGFFDKGKINSGRQMSKHVPQTKAARSDYFPSNKRRFDDQNDNDPQFADRWEGSIESPPVAGTSDGLRYTAQRNLDYEPGTHNRGMVLPMSGFLKQLFNMLEDNSIQHVVSWGPDGDCFVINDTDEFTKSVLPKFFDHSNFAVFVRQLDLYDFHKANNSFDEPAWIFRHPDFHVDSRREAFKKQTKRRATASRLSGKHPASTTQPHWPEVPSAIHPILPILSTANEHHR</sequence>
<dbReference type="KEGG" id="more:E1B28_003792"/>
<feature type="region of interest" description="Disordered" evidence="5">
    <location>
        <begin position="1"/>
        <end position="67"/>
    </location>
</feature>
<dbReference type="Gene3D" id="1.10.10.10">
    <property type="entry name" value="Winged helix-like DNA-binding domain superfamily/Winged helix DNA-binding domain"/>
    <property type="match status" value="1"/>
</dbReference>
<keyword evidence="2" id="KW-0238">DNA-binding</keyword>
<proteinExistence type="inferred from homology"/>
<evidence type="ECO:0000313" key="8">
    <source>
        <dbReference type="Proteomes" id="UP001049176"/>
    </source>
</evidence>
<feature type="region of interest" description="Disordered" evidence="5">
    <location>
        <begin position="180"/>
        <end position="212"/>
    </location>
</feature>
<evidence type="ECO:0000256" key="5">
    <source>
        <dbReference type="SAM" id="MobiDB-lite"/>
    </source>
</evidence>
<keyword evidence="8" id="KW-1185">Reference proteome</keyword>
<evidence type="ECO:0000256" key="3">
    <source>
        <dbReference type="ARBA" id="ARBA00023242"/>
    </source>
</evidence>
<dbReference type="Proteomes" id="UP001049176">
    <property type="component" value="Chromosome 2"/>
</dbReference>
<dbReference type="InterPro" id="IPR036388">
    <property type="entry name" value="WH-like_DNA-bd_sf"/>
</dbReference>
<dbReference type="PANTHER" id="PTHR10015">
    <property type="entry name" value="HEAT SHOCK TRANSCRIPTION FACTOR"/>
    <property type="match status" value="1"/>
</dbReference>
<dbReference type="SMART" id="SM00415">
    <property type="entry name" value="HSF"/>
    <property type="match status" value="1"/>
</dbReference>
<dbReference type="PANTHER" id="PTHR10015:SF361">
    <property type="entry name" value="TRANSCRIPTION FACTOR SKN7"/>
    <property type="match status" value="1"/>
</dbReference>
<evidence type="ECO:0000259" key="6">
    <source>
        <dbReference type="SMART" id="SM00415"/>
    </source>
</evidence>
<gene>
    <name evidence="7" type="ORF">E1B28_003792</name>
</gene>
<dbReference type="RefSeq" id="XP_043012818.1">
    <property type="nucleotide sequence ID" value="XM_043148226.1"/>
</dbReference>
<dbReference type="GeneID" id="66072868"/>
<dbReference type="OrthoDB" id="60033at2759"/>
<dbReference type="Pfam" id="PF00447">
    <property type="entry name" value="HSF_DNA-bind"/>
    <property type="match status" value="1"/>
</dbReference>
<dbReference type="PRINTS" id="PR00056">
    <property type="entry name" value="HSFDOMAIN"/>
</dbReference>